<organism evidence="1 2">
    <name type="scientific">Clathrospora elynae</name>
    <dbReference type="NCBI Taxonomy" id="706981"/>
    <lineage>
        <taxon>Eukaryota</taxon>
        <taxon>Fungi</taxon>
        <taxon>Dikarya</taxon>
        <taxon>Ascomycota</taxon>
        <taxon>Pezizomycotina</taxon>
        <taxon>Dothideomycetes</taxon>
        <taxon>Pleosporomycetidae</taxon>
        <taxon>Pleosporales</taxon>
        <taxon>Diademaceae</taxon>
        <taxon>Clathrospora</taxon>
    </lineage>
</organism>
<protein>
    <submittedName>
        <fullName evidence="1">Uncharacterized protein</fullName>
    </submittedName>
</protein>
<accession>A0A6A5SWA4</accession>
<proteinExistence type="predicted"/>
<evidence type="ECO:0000313" key="1">
    <source>
        <dbReference type="EMBL" id="KAF1942846.1"/>
    </source>
</evidence>
<dbReference type="AlphaFoldDB" id="A0A6A5SWA4"/>
<dbReference type="EMBL" id="ML976031">
    <property type="protein sequence ID" value="KAF1942846.1"/>
    <property type="molecule type" value="Genomic_DNA"/>
</dbReference>
<dbReference type="Proteomes" id="UP000800038">
    <property type="component" value="Unassembled WGS sequence"/>
</dbReference>
<evidence type="ECO:0000313" key="2">
    <source>
        <dbReference type="Proteomes" id="UP000800038"/>
    </source>
</evidence>
<name>A0A6A5SWA4_9PLEO</name>
<reference evidence="1" key="1">
    <citation type="journal article" date="2020" name="Stud. Mycol.">
        <title>101 Dothideomycetes genomes: a test case for predicting lifestyles and emergence of pathogens.</title>
        <authorList>
            <person name="Haridas S."/>
            <person name="Albert R."/>
            <person name="Binder M."/>
            <person name="Bloem J."/>
            <person name="Labutti K."/>
            <person name="Salamov A."/>
            <person name="Andreopoulos B."/>
            <person name="Baker S."/>
            <person name="Barry K."/>
            <person name="Bills G."/>
            <person name="Bluhm B."/>
            <person name="Cannon C."/>
            <person name="Castanera R."/>
            <person name="Culley D."/>
            <person name="Daum C."/>
            <person name="Ezra D."/>
            <person name="Gonzalez J."/>
            <person name="Henrissat B."/>
            <person name="Kuo A."/>
            <person name="Liang C."/>
            <person name="Lipzen A."/>
            <person name="Lutzoni F."/>
            <person name="Magnuson J."/>
            <person name="Mondo S."/>
            <person name="Nolan M."/>
            <person name="Ohm R."/>
            <person name="Pangilinan J."/>
            <person name="Park H.-J."/>
            <person name="Ramirez L."/>
            <person name="Alfaro M."/>
            <person name="Sun H."/>
            <person name="Tritt A."/>
            <person name="Yoshinaga Y."/>
            <person name="Zwiers L.-H."/>
            <person name="Turgeon B."/>
            <person name="Goodwin S."/>
            <person name="Spatafora J."/>
            <person name="Crous P."/>
            <person name="Grigoriev I."/>
        </authorList>
    </citation>
    <scope>NUCLEOTIDE SEQUENCE</scope>
    <source>
        <strain evidence="1">CBS 161.51</strain>
    </source>
</reference>
<sequence length="91" mass="10745">MSVLNSMRISNKPPDSWLSCQRRVPGYRVADDPCLDLRLEIESTYRESATSLCPKRNCRRPWHAGTMCVQHRRHHLWVRMRLGEQSNCAHR</sequence>
<gene>
    <name evidence="1" type="ORF">EJ02DRAFT_157798</name>
</gene>
<keyword evidence="2" id="KW-1185">Reference proteome</keyword>